<proteinExistence type="predicted"/>
<dbReference type="EMBL" id="CM039172">
    <property type="protein sequence ID" value="KAH9775172.1"/>
    <property type="molecule type" value="Genomic_DNA"/>
</dbReference>
<keyword evidence="1" id="KW-0378">Hydrolase</keyword>
<accession>A0ACB8LNT0</accession>
<protein>
    <submittedName>
        <fullName evidence="1">AB hydrolase-1 domain-containing protein</fullName>
    </submittedName>
</protein>
<evidence type="ECO:0000313" key="1">
    <source>
        <dbReference type="EMBL" id="KAH9775172.1"/>
    </source>
</evidence>
<evidence type="ECO:0000313" key="2">
    <source>
        <dbReference type="Proteomes" id="UP000829398"/>
    </source>
</evidence>
<keyword evidence="2" id="KW-1185">Reference proteome</keyword>
<name>A0ACB8LNT0_CITSI</name>
<organism evidence="1 2">
    <name type="scientific">Citrus sinensis</name>
    <name type="common">Sweet orange</name>
    <name type="synonym">Citrus aurantium var. sinensis</name>
    <dbReference type="NCBI Taxonomy" id="2711"/>
    <lineage>
        <taxon>Eukaryota</taxon>
        <taxon>Viridiplantae</taxon>
        <taxon>Streptophyta</taxon>
        <taxon>Embryophyta</taxon>
        <taxon>Tracheophyta</taxon>
        <taxon>Spermatophyta</taxon>
        <taxon>Magnoliopsida</taxon>
        <taxon>eudicotyledons</taxon>
        <taxon>Gunneridae</taxon>
        <taxon>Pentapetalae</taxon>
        <taxon>rosids</taxon>
        <taxon>malvids</taxon>
        <taxon>Sapindales</taxon>
        <taxon>Rutaceae</taxon>
        <taxon>Aurantioideae</taxon>
        <taxon>Citrus</taxon>
    </lineage>
</organism>
<sequence>MVPTAQVGLLVNALDLICTTRLAVWAFFIMDCISLGLNDVFWSTWAPSYEKVRCYMRMAKCFVNIWSGAKIQRKNECGDDTSSSPVVVFAHGAGAPSSSDWMIKWKDMLGKALDAVEVVTFDYPYIAGGKRKAPPKAEKLVEFHTDVVKRAVAKFPGHPLILAGKSMGSRVSCMVACKEDIAASAVLCLGYPLKGSKDGLCPLDKLEAVRKKMKSLSELHLIDGGDHSFKIGKKHLQTMGTTQDEMEGLAVQAIAAFISKSLGERKLCVAVLNQFPTEEIAHFFYSLHIEMLFYPVFIQTKLLLVLENVDGNKMIHFAESLRESVYEERMHLHLEVISSSLFSLRIWCAVA</sequence>
<dbReference type="Proteomes" id="UP000829398">
    <property type="component" value="Chromosome 3"/>
</dbReference>
<gene>
    <name evidence="1" type="ORF">KPL71_006322</name>
</gene>
<reference evidence="2" key="1">
    <citation type="journal article" date="2023" name="Hortic. Res.">
        <title>A chromosome-level phased genome enabling allele-level studies in sweet orange: a case study on citrus Huanglongbing tolerance.</title>
        <authorList>
            <person name="Wu B."/>
            <person name="Yu Q."/>
            <person name="Deng Z."/>
            <person name="Duan Y."/>
            <person name="Luo F."/>
            <person name="Gmitter F. Jr."/>
        </authorList>
    </citation>
    <scope>NUCLEOTIDE SEQUENCE [LARGE SCALE GENOMIC DNA]</scope>
    <source>
        <strain evidence="2">cv. Valencia</strain>
    </source>
</reference>
<comment type="caution">
    <text evidence="1">The sequence shown here is derived from an EMBL/GenBank/DDBJ whole genome shotgun (WGS) entry which is preliminary data.</text>
</comment>